<dbReference type="GO" id="GO:0015833">
    <property type="term" value="P:peptide transport"/>
    <property type="evidence" value="ECO:0007669"/>
    <property type="project" value="InterPro"/>
</dbReference>
<dbReference type="InterPro" id="IPR003593">
    <property type="entry name" value="AAA+_ATPase"/>
</dbReference>
<keyword evidence="5" id="KW-0997">Cell inner membrane</keyword>
<evidence type="ECO:0000256" key="2">
    <source>
        <dbReference type="ARBA" id="ARBA00005417"/>
    </source>
</evidence>
<evidence type="ECO:0000313" key="12">
    <source>
        <dbReference type="Proteomes" id="UP000255168"/>
    </source>
</evidence>
<dbReference type="Pfam" id="PF08352">
    <property type="entry name" value="oligo_HPY"/>
    <property type="match status" value="2"/>
</dbReference>
<gene>
    <name evidence="11" type="primary">yejF</name>
    <name evidence="10" type="ORF">CBM2605_A170225</name>
    <name evidence="11" type="ORF">CBM2607_12193</name>
</gene>
<feature type="domain" description="ABC transporter" evidence="9">
    <location>
        <begin position="297"/>
        <end position="545"/>
    </location>
</feature>
<dbReference type="Proteomes" id="UP000256710">
    <property type="component" value="Unassembled WGS sequence"/>
</dbReference>
<dbReference type="EMBL" id="OFTC01000009">
    <property type="protein sequence ID" value="SOZ35306.1"/>
    <property type="molecule type" value="Genomic_DNA"/>
</dbReference>
<evidence type="ECO:0000256" key="5">
    <source>
        <dbReference type="ARBA" id="ARBA00022519"/>
    </source>
</evidence>
<reference evidence="12 13" key="1">
    <citation type="submission" date="2018-01" db="EMBL/GenBank/DDBJ databases">
        <authorList>
            <person name="Clerissi C."/>
        </authorList>
    </citation>
    <scope>NUCLEOTIDE SEQUENCE [LARGE SCALE GENOMIC DNA]</scope>
    <source>
        <strain evidence="10">Cupriavidus taiwanensis STM 6082</strain>
        <strain evidence="11">Cupriavidus taiwanensis STM 6160</strain>
    </source>
</reference>
<evidence type="ECO:0000256" key="8">
    <source>
        <dbReference type="ARBA" id="ARBA00023136"/>
    </source>
</evidence>
<evidence type="ECO:0000313" key="11">
    <source>
        <dbReference type="EMBL" id="SPD47253.1"/>
    </source>
</evidence>
<keyword evidence="4" id="KW-1003">Cell membrane</keyword>
<dbReference type="AlphaFoldDB" id="A0A375H9Z3"/>
<dbReference type="PANTHER" id="PTHR43297">
    <property type="entry name" value="OLIGOPEPTIDE TRANSPORT ATP-BINDING PROTEIN APPD"/>
    <property type="match status" value="1"/>
</dbReference>
<dbReference type="SUPFAM" id="SSF52540">
    <property type="entry name" value="P-loop containing nucleoside triphosphate hydrolases"/>
    <property type="match status" value="2"/>
</dbReference>
<dbReference type="InterPro" id="IPR013563">
    <property type="entry name" value="Oligopep_ABC_C"/>
</dbReference>
<dbReference type="CDD" id="cd03257">
    <property type="entry name" value="ABC_NikE_OppD_transporters"/>
    <property type="match status" value="2"/>
</dbReference>
<dbReference type="Gene3D" id="3.40.50.300">
    <property type="entry name" value="P-loop containing nucleotide triphosphate hydrolases"/>
    <property type="match status" value="2"/>
</dbReference>
<dbReference type="SMART" id="SM00382">
    <property type="entry name" value="AAA"/>
    <property type="match status" value="2"/>
</dbReference>
<evidence type="ECO:0000313" key="13">
    <source>
        <dbReference type="Proteomes" id="UP000256710"/>
    </source>
</evidence>
<dbReference type="PROSITE" id="PS00211">
    <property type="entry name" value="ABC_TRANSPORTER_1"/>
    <property type="match status" value="2"/>
</dbReference>
<evidence type="ECO:0000313" key="10">
    <source>
        <dbReference type="EMBL" id="SOZ35306.1"/>
    </source>
</evidence>
<accession>A0A375H9Z3</accession>
<dbReference type="NCBIfam" id="NF008453">
    <property type="entry name" value="PRK11308.1"/>
    <property type="match status" value="2"/>
</dbReference>
<dbReference type="NCBIfam" id="NF007739">
    <property type="entry name" value="PRK10419.1"/>
    <property type="match status" value="2"/>
</dbReference>
<evidence type="ECO:0000256" key="3">
    <source>
        <dbReference type="ARBA" id="ARBA00022448"/>
    </source>
</evidence>
<dbReference type="GO" id="GO:0016887">
    <property type="term" value="F:ATP hydrolysis activity"/>
    <property type="evidence" value="ECO:0007669"/>
    <property type="project" value="InterPro"/>
</dbReference>
<keyword evidence="7 11" id="KW-0067">ATP-binding</keyword>
<comment type="similarity">
    <text evidence="2">Belongs to the ABC transporter superfamily.</text>
</comment>
<proteinExistence type="inferred from homology"/>
<dbReference type="InterPro" id="IPR027417">
    <property type="entry name" value="P-loop_NTPase"/>
</dbReference>
<evidence type="ECO:0000256" key="7">
    <source>
        <dbReference type="ARBA" id="ARBA00022840"/>
    </source>
</evidence>
<dbReference type="PROSITE" id="PS50893">
    <property type="entry name" value="ABC_TRANSPORTER_2"/>
    <property type="match status" value="2"/>
</dbReference>
<dbReference type="InterPro" id="IPR050388">
    <property type="entry name" value="ABC_Ni/Peptide_Import"/>
</dbReference>
<sequence>MTTVSPMTLPDVEPAPMPAPGSTLMCVDKLSVTFGHGEHATRAVRDVSFDLRAGERYALVGESGSGKTVTALAMLRLVEDAYYDGAIRFEGKNLLEVSDREMRAIRGADIAMIFQEPMTALNPLYTIGNQIVETLALHEGLDRRAARERAIALLERTGISDAAHRFDSFPHQLSGGQRQRAMIAMALACRPKLLLADEPTTALDVTIRAQILDLLRDLQAEFGMAVMLITHDLNLVRAFAQRVGVMEKGVLVETGETASVFAAPQHPYTRKLIDSRPRREVLPLVPLAPVLLEASKLGVSYARKRRGLAGWFGKDQFVAVKDVDFQLREGETLGIVGESGSGKTTLAHTVLALQRKSAGTIHFLGRSFDAATRDDRRKLRARMQVVFQDPFGSLAPRMTIEQIVGEGLALHQPGLSREATRQRVIEALREVGLDRTALGRYPHEFSGGQRQRIAIARVLILKPQILVLDEPTSALDVSIQQQVLALLSQLQHKYNLSYLFISHDLAVIRAMAHRVIVMKAGEVVEAGDTEVVLGAPQHPYTRKLMAAAQVGAA</sequence>
<dbReference type="GO" id="GO:0055085">
    <property type="term" value="P:transmembrane transport"/>
    <property type="evidence" value="ECO:0007669"/>
    <property type="project" value="UniProtKB-ARBA"/>
</dbReference>
<dbReference type="Pfam" id="PF00005">
    <property type="entry name" value="ABC_tran"/>
    <property type="match status" value="2"/>
</dbReference>
<dbReference type="EMBL" id="LT984806">
    <property type="protein sequence ID" value="SPD47253.1"/>
    <property type="molecule type" value="Genomic_DNA"/>
</dbReference>
<dbReference type="GO" id="GO:0005886">
    <property type="term" value="C:plasma membrane"/>
    <property type="evidence" value="ECO:0007669"/>
    <property type="project" value="UniProtKB-SubCell"/>
</dbReference>
<organism evidence="11 12">
    <name type="scientific">Cupriavidus neocaledonicus</name>
    <dbReference type="NCBI Taxonomy" id="1040979"/>
    <lineage>
        <taxon>Bacteria</taxon>
        <taxon>Pseudomonadati</taxon>
        <taxon>Pseudomonadota</taxon>
        <taxon>Betaproteobacteria</taxon>
        <taxon>Burkholderiales</taxon>
        <taxon>Burkholderiaceae</taxon>
        <taxon>Cupriavidus</taxon>
    </lineage>
</organism>
<evidence type="ECO:0000256" key="6">
    <source>
        <dbReference type="ARBA" id="ARBA00022741"/>
    </source>
</evidence>
<dbReference type="FunFam" id="3.40.50.300:FF:000016">
    <property type="entry name" value="Oligopeptide ABC transporter ATP-binding component"/>
    <property type="match status" value="2"/>
</dbReference>
<dbReference type="InterPro" id="IPR003439">
    <property type="entry name" value="ABC_transporter-like_ATP-bd"/>
</dbReference>
<dbReference type="PANTHER" id="PTHR43297:SF2">
    <property type="entry name" value="DIPEPTIDE TRANSPORT ATP-BINDING PROTEIN DPPD"/>
    <property type="match status" value="1"/>
</dbReference>
<dbReference type="GO" id="GO:0005524">
    <property type="term" value="F:ATP binding"/>
    <property type="evidence" value="ECO:0007669"/>
    <property type="project" value="UniProtKB-KW"/>
</dbReference>
<feature type="domain" description="ABC transporter" evidence="9">
    <location>
        <begin position="27"/>
        <end position="273"/>
    </location>
</feature>
<evidence type="ECO:0000259" key="9">
    <source>
        <dbReference type="PROSITE" id="PS50893"/>
    </source>
</evidence>
<keyword evidence="6" id="KW-0547">Nucleotide-binding</keyword>
<keyword evidence="8" id="KW-0472">Membrane</keyword>
<protein>
    <submittedName>
        <fullName evidence="10">ABC-type transport system, ATP binding component</fullName>
    </submittedName>
    <submittedName>
        <fullName evidence="11">Putative fused oligopeptide transporter subunits of ABC superfamily: ATP-binding components</fullName>
    </submittedName>
</protein>
<comment type="subcellular location">
    <subcellularLocation>
        <location evidence="1">Cell inner membrane</location>
        <topology evidence="1">Peripheral membrane protein</topology>
    </subcellularLocation>
</comment>
<name>A0A375H9Z3_9BURK</name>
<dbReference type="InterPro" id="IPR017871">
    <property type="entry name" value="ABC_transporter-like_CS"/>
</dbReference>
<keyword evidence="3" id="KW-0813">Transport</keyword>
<keyword evidence="13" id="KW-1185">Reference proteome</keyword>
<dbReference type="Proteomes" id="UP000255168">
    <property type="component" value="Chromosome I"/>
</dbReference>
<evidence type="ECO:0000256" key="1">
    <source>
        <dbReference type="ARBA" id="ARBA00004417"/>
    </source>
</evidence>
<evidence type="ECO:0000256" key="4">
    <source>
        <dbReference type="ARBA" id="ARBA00022475"/>
    </source>
</evidence>